<protein>
    <recommendedName>
        <fullName evidence="6">Prepilin-type N-terminal cleavage/methylation domain-containing protein</fullName>
    </recommendedName>
</protein>
<keyword evidence="3" id="KW-0472">Membrane</keyword>
<evidence type="ECO:0008006" key="6">
    <source>
        <dbReference type="Google" id="ProtNLM"/>
    </source>
</evidence>
<dbReference type="InterPro" id="IPR012902">
    <property type="entry name" value="N_methyl_site"/>
</dbReference>
<dbReference type="AlphaFoldDB" id="A0A919WEE3"/>
<dbReference type="RefSeq" id="WP_137744274.1">
    <property type="nucleotide sequence ID" value="NZ_BORC01000001.1"/>
</dbReference>
<keyword evidence="5" id="KW-1185">Reference proteome</keyword>
<gene>
    <name evidence="4" type="ORF">J27TS8_02710</name>
</gene>
<proteinExistence type="predicted"/>
<evidence type="ECO:0000313" key="5">
    <source>
        <dbReference type="Proteomes" id="UP000682111"/>
    </source>
</evidence>
<accession>A0A919WEE3</accession>
<dbReference type="SUPFAM" id="SSF54523">
    <property type="entry name" value="Pili subunits"/>
    <property type="match status" value="1"/>
</dbReference>
<keyword evidence="3" id="KW-1133">Transmembrane helix</keyword>
<organism evidence="4 5">
    <name type="scientific">Robertmurraya siralis</name>
    <dbReference type="NCBI Taxonomy" id="77777"/>
    <lineage>
        <taxon>Bacteria</taxon>
        <taxon>Bacillati</taxon>
        <taxon>Bacillota</taxon>
        <taxon>Bacilli</taxon>
        <taxon>Bacillales</taxon>
        <taxon>Bacillaceae</taxon>
        <taxon>Robertmurraya</taxon>
    </lineage>
</organism>
<dbReference type="GO" id="GO:0030420">
    <property type="term" value="P:establishment of competence for transformation"/>
    <property type="evidence" value="ECO:0007669"/>
    <property type="project" value="UniProtKB-KW"/>
</dbReference>
<name>A0A919WEE3_9BACI</name>
<comment type="subcellular location">
    <subcellularLocation>
        <location evidence="1">Cell surface</location>
    </subcellularLocation>
</comment>
<dbReference type="Pfam" id="PF07963">
    <property type="entry name" value="N_methyl"/>
    <property type="match status" value="1"/>
</dbReference>
<dbReference type="GO" id="GO:0009986">
    <property type="term" value="C:cell surface"/>
    <property type="evidence" value="ECO:0007669"/>
    <property type="project" value="UniProtKB-SubCell"/>
</dbReference>
<dbReference type="EMBL" id="BORC01000001">
    <property type="protein sequence ID" value="GIN60278.1"/>
    <property type="molecule type" value="Genomic_DNA"/>
</dbReference>
<evidence type="ECO:0000313" key="4">
    <source>
        <dbReference type="EMBL" id="GIN60278.1"/>
    </source>
</evidence>
<dbReference type="Proteomes" id="UP000682111">
    <property type="component" value="Unassembled WGS sequence"/>
</dbReference>
<keyword evidence="2" id="KW-0178">Competence</keyword>
<reference evidence="4" key="1">
    <citation type="submission" date="2021-03" db="EMBL/GenBank/DDBJ databases">
        <title>Antimicrobial resistance genes in bacteria isolated from Japanese honey, and their potential for conferring macrolide and lincosamide resistance in the American foulbrood pathogen Paenibacillus larvae.</title>
        <authorList>
            <person name="Okamoto M."/>
            <person name="Kumagai M."/>
            <person name="Kanamori H."/>
            <person name="Takamatsu D."/>
        </authorList>
    </citation>
    <scope>NUCLEOTIDE SEQUENCE</scope>
    <source>
        <strain evidence="4">J27TS8</strain>
    </source>
</reference>
<sequence>MKKLIRTENGFTLVEVLVTLVIMAIVSGIIYSVFTTGLKLYQKIGIEAQLRDDADYVATMILNKMYEAPPDYIKKYEQDGAQGIELVRYAAKEVERYIVDHRYNEEGDIEIERRLFIYFKDERFFIETVTDDANENSATIAQISTDSSRFTSIDEQSSEITFSCSNPELSERCPHGIIHLNLIIGEDKERFSNLFKIEPLILESTFGF</sequence>
<evidence type="ECO:0000256" key="2">
    <source>
        <dbReference type="ARBA" id="ARBA00023287"/>
    </source>
</evidence>
<evidence type="ECO:0000256" key="3">
    <source>
        <dbReference type="SAM" id="Phobius"/>
    </source>
</evidence>
<feature type="transmembrane region" description="Helical" evidence="3">
    <location>
        <begin position="12"/>
        <end position="34"/>
    </location>
</feature>
<keyword evidence="3" id="KW-0812">Transmembrane</keyword>
<evidence type="ECO:0000256" key="1">
    <source>
        <dbReference type="ARBA" id="ARBA00004241"/>
    </source>
</evidence>
<dbReference type="OrthoDB" id="2594125at2"/>
<dbReference type="InterPro" id="IPR045584">
    <property type="entry name" value="Pilin-like"/>
</dbReference>
<comment type="caution">
    <text evidence="4">The sequence shown here is derived from an EMBL/GenBank/DDBJ whole genome shotgun (WGS) entry which is preliminary data.</text>
</comment>
<dbReference type="NCBIfam" id="TIGR02532">
    <property type="entry name" value="IV_pilin_GFxxxE"/>
    <property type="match status" value="1"/>
</dbReference>